<accession>A0ABY8V2L8</accession>
<dbReference type="Proteomes" id="UP001236652">
    <property type="component" value="Chromosome"/>
</dbReference>
<dbReference type="RefSeq" id="WP_231418383.1">
    <property type="nucleotide sequence ID" value="NZ_CP126446.1"/>
</dbReference>
<proteinExistence type="predicted"/>
<keyword evidence="3" id="KW-1185">Reference proteome</keyword>
<gene>
    <name evidence="2" type="ORF">QNI29_05150</name>
</gene>
<evidence type="ECO:0000313" key="2">
    <source>
        <dbReference type="EMBL" id="WIF99044.1"/>
    </source>
</evidence>
<evidence type="ECO:0000256" key="1">
    <source>
        <dbReference type="SAM" id="MobiDB-lite"/>
    </source>
</evidence>
<evidence type="ECO:0000313" key="3">
    <source>
        <dbReference type="Proteomes" id="UP001236652"/>
    </source>
</evidence>
<feature type="compositionally biased region" description="Basic and acidic residues" evidence="1">
    <location>
        <begin position="33"/>
        <end position="55"/>
    </location>
</feature>
<sequence length="261" mass="30820">MAKKKKDRVKQPMLYITQPEFDQAAPNMQSVYRTERKPLTKKKEDKPEVETEPKAASETVEASSTQENVTEDKVKRGQQRRRRYSLGLNEPDRSRPAGYDPFLGRRDPFEVAGDHQVSDETEEEIDLQEPKKDEEPPAQLEEPGEEEQPRSLQETEEREPELSTAENEEIEERAEKRRVSFTNRNRRSRFKDMSLEDKVDYFVNLPSQVPRMKCEVITEEERYKGWIEEYEDGIVYMKILQRPFKVEVSFDQIQDIVLRGF</sequence>
<protein>
    <submittedName>
        <fullName evidence="2">CotO family spore coat protein</fullName>
    </submittedName>
</protein>
<feature type="compositionally biased region" description="Basic and acidic residues" evidence="1">
    <location>
        <begin position="103"/>
        <end position="118"/>
    </location>
</feature>
<name>A0ABY8V2L8_9BACI</name>
<reference evidence="2 3" key="1">
    <citation type="submission" date="2023-05" db="EMBL/GenBank/DDBJ databases">
        <title>Comparative genomics reveals the evidence of polycyclic aromatic hydrocarbons degradation in moderately halophilic genus Pontibacillus.</title>
        <authorList>
            <person name="Yang H."/>
            <person name="Qian Z."/>
        </authorList>
    </citation>
    <scope>NUCLEOTIDE SEQUENCE [LARGE SCALE GENOMIC DNA]</scope>
    <source>
        <strain evidence="3">HN14</strain>
    </source>
</reference>
<keyword evidence="2" id="KW-0167">Capsid protein</keyword>
<dbReference type="InterPro" id="IPR025439">
    <property type="entry name" value="Spore_coat_CotO"/>
</dbReference>
<feature type="region of interest" description="Disordered" evidence="1">
    <location>
        <begin position="1"/>
        <end position="174"/>
    </location>
</feature>
<dbReference type="Pfam" id="PF14153">
    <property type="entry name" value="Spore_coat_CotO"/>
    <property type="match status" value="1"/>
</dbReference>
<dbReference type="EMBL" id="CP126446">
    <property type="protein sequence ID" value="WIF99044.1"/>
    <property type="molecule type" value="Genomic_DNA"/>
</dbReference>
<organism evidence="2 3">
    <name type="scientific">Pontibacillus chungwhensis</name>
    <dbReference type="NCBI Taxonomy" id="265426"/>
    <lineage>
        <taxon>Bacteria</taxon>
        <taxon>Bacillati</taxon>
        <taxon>Bacillota</taxon>
        <taxon>Bacilli</taxon>
        <taxon>Bacillales</taxon>
        <taxon>Bacillaceae</taxon>
        <taxon>Pontibacillus</taxon>
    </lineage>
</organism>
<keyword evidence="2" id="KW-0946">Virion</keyword>